<keyword evidence="7 15" id="KW-0812">Transmembrane</keyword>
<dbReference type="Pfam" id="PF20684">
    <property type="entry name" value="Fung_rhodopsin"/>
    <property type="match status" value="1"/>
</dbReference>
<evidence type="ECO:0000313" key="18">
    <source>
        <dbReference type="EMBL" id="RWA03308.1"/>
    </source>
</evidence>
<feature type="transmembrane region" description="Helical" evidence="15">
    <location>
        <begin position="106"/>
        <end position="126"/>
    </location>
</feature>
<dbReference type="GO" id="GO:0098552">
    <property type="term" value="C:side of membrane"/>
    <property type="evidence" value="ECO:0007669"/>
    <property type="project" value="UniProtKB-KW"/>
</dbReference>
<feature type="disulfide bond" evidence="14">
    <location>
        <begin position="30"/>
        <end position="63"/>
    </location>
</feature>
<comment type="subcellular location">
    <subcellularLocation>
        <location evidence="2">Membrane</location>
        <topology evidence="2">Lipid-anchor</topology>
        <topology evidence="2">GPI-anchor</topology>
    </subcellularLocation>
    <subcellularLocation>
        <location evidence="1">Membrane</location>
        <topology evidence="1">Multi-pass membrane protein</topology>
    </subcellularLocation>
    <subcellularLocation>
        <location evidence="3">Secreted</location>
    </subcellularLocation>
</comment>
<feature type="disulfide bond" evidence="14">
    <location>
        <begin position="11"/>
        <end position="42"/>
    </location>
</feature>
<feature type="transmembrane region" description="Helical" evidence="15">
    <location>
        <begin position="184"/>
        <end position="205"/>
    </location>
</feature>
<dbReference type="STRING" id="363999.A0A439CMB2"/>
<feature type="binding site" description="axial binding residue" evidence="14">
    <location>
        <position position="25"/>
    </location>
    <ligand>
        <name>heme</name>
        <dbReference type="ChEBI" id="CHEBI:30413"/>
    </ligand>
    <ligandPart>
        <name>Fe</name>
        <dbReference type="ChEBI" id="CHEBI:18248"/>
    </ligandPart>
</feature>
<evidence type="ECO:0000313" key="19">
    <source>
        <dbReference type="Proteomes" id="UP000286045"/>
    </source>
</evidence>
<proteinExistence type="inferred from homology"/>
<feature type="chain" id="PRO_5018978105" description="CFEM domain-containing protein" evidence="16">
    <location>
        <begin position="19"/>
        <end position="408"/>
    </location>
</feature>
<evidence type="ECO:0000256" key="9">
    <source>
        <dbReference type="ARBA" id="ARBA00022989"/>
    </source>
</evidence>
<evidence type="ECO:0000256" key="7">
    <source>
        <dbReference type="ARBA" id="ARBA00022692"/>
    </source>
</evidence>
<keyword evidence="19" id="KW-1185">Reference proteome</keyword>
<evidence type="ECO:0000256" key="8">
    <source>
        <dbReference type="ARBA" id="ARBA00022729"/>
    </source>
</evidence>
<evidence type="ECO:0000256" key="3">
    <source>
        <dbReference type="ARBA" id="ARBA00004613"/>
    </source>
</evidence>
<keyword evidence="6" id="KW-0325">Glycoprotein</keyword>
<feature type="domain" description="CFEM" evidence="17">
    <location>
        <begin position="1"/>
        <end position="89"/>
    </location>
</feature>
<dbReference type="AlphaFoldDB" id="A0A439CMB2"/>
<reference evidence="18 19" key="1">
    <citation type="submission" date="2018-12" db="EMBL/GenBank/DDBJ databases">
        <title>Draft genome sequence of Xylaria grammica IHI A82.</title>
        <authorList>
            <person name="Buettner E."/>
            <person name="Kellner H."/>
        </authorList>
    </citation>
    <scope>NUCLEOTIDE SEQUENCE [LARGE SCALE GENOMIC DNA]</scope>
    <source>
        <strain evidence="18 19">IHI A82</strain>
    </source>
</reference>
<keyword evidence="6" id="KW-0336">GPI-anchor</keyword>
<dbReference type="GO" id="GO:0046872">
    <property type="term" value="F:metal ion binding"/>
    <property type="evidence" value="ECO:0007669"/>
    <property type="project" value="UniProtKB-UniRule"/>
</dbReference>
<dbReference type="InterPro" id="IPR049326">
    <property type="entry name" value="Rhodopsin_dom_fungi"/>
</dbReference>
<keyword evidence="9 15" id="KW-1133">Transmembrane helix</keyword>
<keyword evidence="14" id="KW-0408">Iron</keyword>
<dbReference type="EMBL" id="RYZI01000847">
    <property type="protein sequence ID" value="RWA03308.1"/>
    <property type="molecule type" value="Genomic_DNA"/>
</dbReference>
<dbReference type="PANTHER" id="PTHR33048:SF143">
    <property type="entry name" value="EXTRACELLULAR MEMBRANE PROTEIN CFEM DOMAIN-CONTAINING PROTEIN-RELATED"/>
    <property type="match status" value="1"/>
</dbReference>
<organism evidence="18 19">
    <name type="scientific">Xylaria grammica</name>
    <dbReference type="NCBI Taxonomy" id="363999"/>
    <lineage>
        <taxon>Eukaryota</taxon>
        <taxon>Fungi</taxon>
        <taxon>Dikarya</taxon>
        <taxon>Ascomycota</taxon>
        <taxon>Pezizomycotina</taxon>
        <taxon>Sordariomycetes</taxon>
        <taxon>Xylariomycetidae</taxon>
        <taxon>Xylariales</taxon>
        <taxon>Xylariaceae</taxon>
        <taxon>Xylaria</taxon>
    </lineage>
</organism>
<feature type="disulfide bond" evidence="14">
    <location>
        <begin position="21"/>
        <end position="28"/>
    </location>
</feature>
<dbReference type="GO" id="GO:0005576">
    <property type="term" value="C:extracellular region"/>
    <property type="evidence" value="ECO:0007669"/>
    <property type="project" value="UniProtKB-SubCell"/>
</dbReference>
<evidence type="ECO:0000256" key="15">
    <source>
        <dbReference type="SAM" id="Phobius"/>
    </source>
</evidence>
<evidence type="ECO:0000256" key="4">
    <source>
        <dbReference type="ARBA" id="ARBA00010031"/>
    </source>
</evidence>
<dbReference type="InterPro" id="IPR008427">
    <property type="entry name" value="Extracellular_membr_CFEM_dom"/>
</dbReference>
<evidence type="ECO:0000256" key="11">
    <source>
        <dbReference type="ARBA" id="ARBA00023157"/>
    </source>
</evidence>
<feature type="transmembrane region" description="Helical" evidence="15">
    <location>
        <begin position="146"/>
        <end position="172"/>
    </location>
</feature>
<dbReference type="Pfam" id="PF05730">
    <property type="entry name" value="CFEM"/>
    <property type="match status" value="1"/>
</dbReference>
<dbReference type="PROSITE" id="PS52012">
    <property type="entry name" value="CFEM"/>
    <property type="match status" value="1"/>
</dbReference>
<keyword evidence="5" id="KW-0964">Secreted</keyword>
<comment type="similarity">
    <text evidence="13">Belongs to the SAT4 family.</text>
</comment>
<keyword evidence="14" id="KW-0479">Metal-binding</keyword>
<evidence type="ECO:0000256" key="1">
    <source>
        <dbReference type="ARBA" id="ARBA00004141"/>
    </source>
</evidence>
<keyword evidence="14" id="KW-0349">Heme</keyword>
<evidence type="ECO:0000259" key="17">
    <source>
        <dbReference type="PROSITE" id="PS52012"/>
    </source>
</evidence>
<comment type="similarity">
    <text evidence="4">Belongs to the RBT5 family.</text>
</comment>
<evidence type="ECO:0000256" key="2">
    <source>
        <dbReference type="ARBA" id="ARBA00004589"/>
    </source>
</evidence>
<keyword evidence="8 16" id="KW-0732">Signal</keyword>
<evidence type="ECO:0000256" key="10">
    <source>
        <dbReference type="ARBA" id="ARBA00023136"/>
    </source>
</evidence>
<name>A0A439CMB2_9PEZI</name>
<comment type="caution">
    <text evidence="18">The sequence shown here is derived from an EMBL/GenBank/DDBJ whole genome shotgun (WGS) entry which is preliminary data.</text>
</comment>
<feature type="transmembrane region" description="Helical" evidence="15">
    <location>
        <begin position="265"/>
        <end position="287"/>
    </location>
</feature>
<gene>
    <name evidence="18" type="ORF">EKO27_g11797</name>
</gene>
<protein>
    <recommendedName>
        <fullName evidence="17">CFEM domain-containing protein</fullName>
    </recommendedName>
</protein>
<evidence type="ECO:0000256" key="16">
    <source>
        <dbReference type="SAM" id="SignalP"/>
    </source>
</evidence>
<keyword evidence="11 14" id="KW-1015">Disulfide bond</keyword>
<evidence type="ECO:0000256" key="6">
    <source>
        <dbReference type="ARBA" id="ARBA00022622"/>
    </source>
</evidence>
<feature type="disulfide bond" evidence="14">
    <location>
        <begin position="7"/>
        <end position="47"/>
    </location>
</feature>
<evidence type="ECO:0000256" key="13">
    <source>
        <dbReference type="ARBA" id="ARBA00038359"/>
    </source>
</evidence>
<feature type="transmembrane region" description="Helical" evidence="15">
    <location>
        <begin position="73"/>
        <end position="94"/>
    </location>
</feature>
<evidence type="ECO:0000256" key="12">
    <source>
        <dbReference type="ARBA" id="ARBA00023288"/>
    </source>
</evidence>
<accession>A0A439CMB2</accession>
<evidence type="ECO:0000256" key="14">
    <source>
        <dbReference type="PROSITE-ProRule" id="PRU01356"/>
    </source>
</evidence>
<keyword evidence="12" id="KW-0449">Lipoprotein</keyword>
<dbReference type="InterPro" id="IPR052337">
    <property type="entry name" value="SAT4-like"/>
</dbReference>
<dbReference type="PANTHER" id="PTHR33048">
    <property type="entry name" value="PTH11-LIKE INTEGRAL MEMBRANE PROTEIN (AFU_ORTHOLOGUE AFUA_5G11245)"/>
    <property type="match status" value="1"/>
</dbReference>
<sequence>MDELPVCALICLGRAAVASDCSTGDTACACHNEVFINYVTPCITEACTVREAFFTKNQTAVQCHVNPHVDQRFIPIIISFFILTFIVILLRVASRVVTKVKFWYDDYFNVAGFVAVVVHTFTDVALSKHGLGTDIWAVPQENISTIITFTLVGSCLYLTSRLLVRVSILLFYLRIFTTPGAKAVITWTLAFFVVSGVVALFPLIFQCSPVDYLWLQWDGTHRGHCIDLRLYVWIITSVDIAEDVWAILIACSLVSRLQLPLRKKLMVLFMFTVGVVTVAISIARLPYIDQFTETKNPTIDWIPITIWSALENYIGVICACLPSLPPLLRSLSANKISSDTKKHKNSRPLAFHRMRDDEHELGGSNYALAHRTMPTYRDATCVYQDGSVIPGHSLHMHRDAKDWERQSL</sequence>
<keyword evidence="10 15" id="KW-0472">Membrane</keyword>
<evidence type="ECO:0000256" key="5">
    <source>
        <dbReference type="ARBA" id="ARBA00022525"/>
    </source>
</evidence>
<feature type="signal peptide" evidence="16">
    <location>
        <begin position="1"/>
        <end position="18"/>
    </location>
</feature>
<dbReference type="Proteomes" id="UP000286045">
    <property type="component" value="Unassembled WGS sequence"/>
</dbReference>